<evidence type="ECO:0000313" key="2">
    <source>
        <dbReference type="Proteomes" id="UP001203687"/>
    </source>
</evidence>
<dbReference type="Proteomes" id="UP001203687">
    <property type="component" value="Unassembled WGS sequence"/>
</dbReference>
<organism evidence="1 2">
    <name type="scientific">Psychroserpens algicola</name>
    <dbReference type="NCBI Taxonomy" id="1719034"/>
    <lineage>
        <taxon>Bacteria</taxon>
        <taxon>Pseudomonadati</taxon>
        <taxon>Bacteroidota</taxon>
        <taxon>Flavobacteriia</taxon>
        <taxon>Flavobacteriales</taxon>
        <taxon>Flavobacteriaceae</taxon>
        <taxon>Psychroserpens</taxon>
    </lineage>
</organism>
<dbReference type="EMBL" id="JALPQF010000001">
    <property type="protein sequence ID" value="MCK8478998.1"/>
    <property type="molecule type" value="Genomic_DNA"/>
</dbReference>
<keyword evidence="2" id="KW-1185">Reference proteome</keyword>
<name>A0ABT0H3N9_9FLAO</name>
<comment type="caution">
    <text evidence="1">The sequence shown here is derived from an EMBL/GenBank/DDBJ whole genome shotgun (WGS) entry which is preliminary data.</text>
</comment>
<reference evidence="1" key="1">
    <citation type="submission" date="2022-04" db="EMBL/GenBank/DDBJ databases">
        <authorList>
            <person name="Ren T."/>
        </authorList>
    </citation>
    <scope>NUCLEOTIDE SEQUENCE</scope>
    <source>
        <strain evidence="1">F63249</strain>
    </source>
</reference>
<evidence type="ECO:0000313" key="1">
    <source>
        <dbReference type="EMBL" id="MCK8478998.1"/>
    </source>
</evidence>
<protein>
    <recommendedName>
        <fullName evidence="3">Lipoprotein</fullName>
    </recommendedName>
</protein>
<dbReference type="RefSeq" id="WP_248411437.1">
    <property type="nucleotide sequence ID" value="NZ_JALPQF010000001.1"/>
</dbReference>
<accession>A0ABT0H3N9</accession>
<dbReference type="PROSITE" id="PS51257">
    <property type="entry name" value="PROKAR_LIPOPROTEIN"/>
    <property type="match status" value="1"/>
</dbReference>
<proteinExistence type="predicted"/>
<gene>
    <name evidence="1" type="ORF">MUY34_00120</name>
</gene>
<evidence type="ECO:0008006" key="3">
    <source>
        <dbReference type="Google" id="ProtNLM"/>
    </source>
</evidence>
<sequence>MKTFYRSSVILLLIVIAVFSCEKKKKQTFDNLFKKHIISEQQGIDMFHEFHNSRTNLIEPILQNHYNDSTFQDTKFVWVSLDDMKTYIHFVETIQKENPTKDVSGLRLYFAAYPNSNEFNGKRIKHPRQQTFFMIPTVKNKRSTEKNVNLNHLPFVIESKGDNVLKGSFKIVEELMLDYDKKLRLDTYNKTDINLESSFGATSLLAQESNKTTISTIFNEGEMSPPPNN</sequence>